<organism evidence="1 2">
    <name type="scientific">Sediminibacterium ginsengisoli</name>
    <dbReference type="NCBI Taxonomy" id="413434"/>
    <lineage>
        <taxon>Bacteria</taxon>
        <taxon>Pseudomonadati</taxon>
        <taxon>Bacteroidota</taxon>
        <taxon>Chitinophagia</taxon>
        <taxon>Chitinophagales</taxon>
        <taxon>Chitinophagaceae</taxon>
        <taxon>Sediminibacterium</taxon>
    </lineage>
</organism>
<dbReference type="EMBL" id="FUWH01000003">
    <property type="protein sequence ID" value="SJZ62757.1"/>
    <property type="molecule type" value="Genomic_DNA"/>
</dbReference>
<gene>
    <name evidence="1" type="ORF">SAMN04488132_103217</name>
</gene>
<dbReference type="Proteomes" id="UP000190888">
    <property type="component" value="Unassembled WGS sequence"/>
</dbReference>
<dbReference type="STRING" id="413434.SAMN04488132_103217"/>
<reference evidence="1 2" key="1">
    <citation type="submission" date="2017-02" db="EMBL/GenBank/DDBJ databases">
        <authorList>
            <person name="Peterson S.W."/>
        </authorList>
    </citation>
    <scope>NUCLEOTIDE SEQUENCE [LARGE SCALE GENOMIC DNA]</scope>
    <source>
        <strain evidence="1 2">DSM 22335</strain>
    </source>
</reference>
<evidence type="ECO:0000313" key="1">
    <source>
        <dbReference type="EMBL" id="SJZ62757.1"/>
    </source>
</evidence>
<dbReference type="RefSeq" id="WP_078830703.1">
    <property type="nucleotide sequence ID" value="NZ_FUWH01000003.1"/>
</dbReference>
<accession>A0A1T4M7C4</accession>
<name>A0A1T4M7C4_9BACT</name>
<keyword evidence="2" id="KW-1185">Reference proteome</keyword>
<protein>
    <submittedName>
        <fullName evidence="1">Uncharacterized protein</fullName>
    </submittedName>
</protein>
<sequence length="152" mass="17226">MKTVAAILLSVRYLFVFRKPTLETIRFTNIVVDGNPYLLFTWKTVDALYLKSRQLGFRSRSSEGSAYRMIPADTAEVELKLGNLWYSRKFVLQLIRIDAKTLAQVSGTKPVPCRPQPQLPVPRPFGQLKSAAISAPVFTIKQPVLQNLLYNI</sequence>
<dbReference type="AlphaFoldDB" id="A0A1T4M7C4"/>
<evidence type="ECO:0000313" key="2">
    <source>
        <dbReference type="Proteomes" id="UP000190888"/>
    </source>
</evidence>
<proteinExistence type="predicted"/>